<dbReference type="EMBL" id="UINC01146741">
    <property type="protein sequence ID" value="SVD37650.1"/>
    <property type="molecule type" value="Genomic_DNA"/>
</dbReference>
<dbReference type="GO" id="GO:0016787">
    <property type="term" value="F:hydrolase activity"/>
    <property type="evidence" value="ECO:0007669"/>
    <property type="project" value="UniProtKB-KW"/>
</dbReference>
<name>A0A382UTV7_9ZZZZ</name>
<dbReference type="PRINTS" id="PR00502">
    <property type="entry name" value="NUDIXFAMILY"/>
</dbReference>
<dbReference type="InterPro" id="IPR015797">
    <property type="entry name" value="NUDIX_hydrolase-like_dom_sf"/>
</dbReference>
<dbReference type="PANTHER" id="PTHR43736">
    <property type="entry name" value="ADP-RIBOSE PYROPHOSPHATASE"/>
    <property type="match status" value="1"/>
</dbReference>
<feature type="domain" description="Nudix hydrolase" evidence="2">
    <location>
        <begin position="7"/>
        <end position="135"/>
    </location>
</feature>
<gene>
    <name evidence="3" type="ORF">METZ01_LOCUS390504</name>
</gene>
<proteinExistence type="predicted"/>
<dbReference type="PANTHER" id="PTHR43736:SF1">
    <property type="entry name" value="DIHYDRONEOPTERIN TRIPHOSPHATE DIPHOSPHATASE"/>
    <property type="match status" value="1"/>
</dbReference>
<dbReference type="Pfam" id="PF00293">
    <property type="entry name" value="NUDIX"/>
    <property type="match status" value="1"/>
</dbReference>
<reference evidence="3" key="1">
    <citation type="submission" date="2018-05" db="EMBL/GenBank/DDBJ databases">
        <authorList>
            <person name="Lanie J.A."/>
            <person name="Ng W.-L."/>
            <person name="Kazmierczak K.M."/>
            <person name="Andrzejewski T.M."/>
            <person name="Davidsen T.M."/>
            <person name="Wayne K.J."/>
            <person name="Tettelin H."/>
            <person name="Glass J.I."/>
            <person name="Rusch D."/>
            <person name="Podicherti R."/>
            <person name="Tsui H.-C.T."/>
            <person name="Winkler M.E."/>
        </authorList>
    </citation>
    <scope>NUCLEOTIDE SEQUENCE</scope>
</reference>
<feature type="non-terminal residue" evidence="3">
    <location>
        <position position="1"/>
    </location>
</feature>
<dbReference type="InterPro" id="IPR020084">
    <property type="entry name" value="NUDIX_hydrolase_CS"/>
</dbReference>
<dbReference type="SUPFAM" id="SSF55811">
    <property type="entry name" value="Nudix"/>
    <property type="match status" value="1"/>
</dbReference>
<dbReference type="PROSITE" id="PS00893">
    <property type="entry name" value="NUDIX_BOX"/>
    <property type="match status" value="1"/>
</dbReference>
<dbReference type="PROSITE" id="PS51462">
    <property type="entry name" value="NUDIX"/>
    <property type="match status" value="1"/>
</dbReference>
<protein>
    <recommendedName>
        <fullName evidence="2">Nudix hydrolase domain-containing protein</fullName>
    </recommendedName>
</protein>
<dbReference type="InterPro" id="IPR020476">
    <property type="entry name" value="Nudix_hydrolase"/>
</dbReference>
<dbReference type="Gene3D" id="3.90.79.10">
    <property type="entry name" value="Nucleoside Triphosphate Pyrophosphohydrolase"/>
    <property type="match status" value="1"/>
</dbReference>
<evidence type="ECO:0000259" key="2">
    <source>
        <dbReference type="PROSITE" id="PS51462"/>
    </source>
</evidence>
<evidence type="ECO:0000313" key="3">
    <source>
        <dbReference type="EMBL" id="SVD37650.1"/>
    </source>
</evidence>
<accession>A0A382UTV7</accession>
<sequence length="159" mass="17761">PDRYNKGYNLGVGGAVVANDRLLLVRRSSRRGRGNWQIPGGFVEVDETIEKAVIREVMEEAGVMSQVKGVLGIRNRYSEENGNSIYVVFLMDHISGDASPDQREVDQAKFFDLDEILQLPQIPDINKEVARRALSPEPKLLDPTYLTHATGAEYTIFLG</sequence>
<keyword evidence="1" id="KW-0378">Hydrolase</keyword>
<dbReference type="AlphaFoldDB" id="A0A382UTV7"/>
<dbReference type="InterPro" id="IPR000086">
    <property type="entry name" value="NUDIX_hydrolase_dom"/>
</dbReference>
<evidence type="ECO:0000256" key="1">
    <source>
        <dbReference type="ARBA" id="ARBA00022801"/>
    </source>
</evidence>
<organism evidence="3">
    <name type="scientific">marine metagenome</name>
    <dbReference type="NCBI Taxonomy" id="408172"/>
    <lineage>
        <taxon>unclassified sequences</taxon>
        <taxon>metagenomes</taxon>
        <taxon>ecological metagenomes</taxon>
    </lineage>
</organism>